<dbReference type="EMBL" id="BARU01009744">
    <property type="protein sequence ID" value="GAH41034.1"/>
    <property type="molecule type" value="Genomic_DNA"/>
</dbReference>
<reference evidence="1" key="1">
    <citation type="journal article" date="2014" name="Front. Microbiol.">
        <title>High frequency of phylogenetically diverse reductive dehalogenase-homologous genes in deep subseafloor sedimentary metagenomes.</title>
        <authorList>
            <person name="Kawai M."/>
            <person name="Futagami T."/>
            <person name="Toyoda A."/>
            <person name="Takaki Y."/>
            <person name="Nishi S."/>
            <person name="Hori S."/>
            <person name="Arai W."/>
            <person name="Tsubouchi T."/>
            <person name="Morono Y."/>
            <person name="Uchiyama I."/>
            <person name="Ito T."/>
            <person name="Fujiyama A."/>
            <person name="Inagaki F."/>
            <person name="Takami H."/>
        </authorList>
    </citation>
    <scope>NUCLEOTIDE SEQUENCE</scope>
    <source>
        <strain evidence="1">Expedition CK06-06</strain>
    </source>
</reference>
<organism evidence="1">
    <name type="scientific">marine sediment metagenome</name>
    <dbReference type="NCBI Taxonomy" id="412755"/>
    <lineage>
        <taxon>unclassified sequences</taxon>
        <taxon>metagenomes</taxon>
        <taxon>ecological metagenomes</taxon>
    </lineage>
</organism>
<dbReference type="AlphaFoldDB" id="X1GHG4"/>
<feature type="non-terminal residue" evidence="1">
    <location>
        <position position="1"/>
    </location>
</feature>
<gene>
    <name evidence="1" type="ORF">S03H2_18747</name>
</gene>
<proteinExistence type="predicted"/>
<protein>
    <submittedName>
        <fullName evidence="1">Uncharacterized protein</fullName>
    </submittedName>
</protein>
<sequence>IGFSGLASSIYIGRTVELFEVLTIYGFDLGTSDV</sequence>
<evidence type="ECO:0000313" key="1">
    <source>
        <dbReference type="EMBL" id="GAH41034.1"/>
    </source>
</evidence>
<name>X1GHG4_9ZZZZ</name>
<comment type="caution">
    <text evidence="1">The sequence shown here is derived from an EMBL/GenBank/DDBJ whole genome shotgun (WGS) entry which is preliminary data.</text>
</comment>
<accession>X1GHG4</accession>